<dbReference type="GO" id="GO:0000978">
    <property type="term" value="F:RNA polymerase II cis-regulatory region sequence-specific DNA binding"/>
    <property type="evidence" value="ECO:0007669"/>
    <property type="project" value="TreeGrafter"/>
</dbReference>
<feature type="compositionally biased region" description="Basic and acidic residues" evidence="1">
    <location>
        <begin position="377"/>
        <end position="389"/>
    </location>
</feature>
<proteinExistence type="predicted"/>
<dbReference type="InterPro" id="IPR000451">
    <property type="entry name" value="NFkB/Dor"/>
</dbReference>
<dbReference type="GO" id="GO:0045944">
    <property type="term" value="P:positive regulation of transcription by RNA polymerase II"/>
    <property type="evidence" value="ECO:0007669"/>
    <property type="project" value="TreeGrafter"/>
</dbReference>
<dbReference type="Gene3D" id="2.60.40.340">
    <property type="entry name" value="Rel homology domain (RHD), DNA-binding domain"/>
    <property type="match status" value="1"/>
</dbReference>
<dbReference type="PROSITE" id="PS50254">
    <property type="entry name" value="REL_2"/>
    <property type="match status" value="1"/>
</dbReference>
<accession>A0A8D8UU16</accession>
<evidence type="ECO:0000259" key="2">
    <source>
        <dbReference type="PROSITE" id="PS50254"/>
    </source>
</evidence>
<dbReference type="GO" id="GO:0000981">
    <property type="term" value="F:DNA-binding transcription factor activity, RNA polymerase II-specific"/>
    <property type="evidence" value="ECO:0007669"/>
    <property type="project" value="TreeGrafter"/>
</dbReference>
<dbReference type="InterPro" id="IPR011539">
    <property type="entry name" value="RHD_DNA_bind_dom"/>
</dbReference>
<dbReference type="Pfam" id="PF00554">
    <property type="entry name" value="RHD_DNA_bind"/>
    <property type="match status" value="1"/>
</dbReference>
<dbReference type="GO" id="GO:0005634">
    <property type="term" value="C:nucleus"/>
    <property type="evidence" value="ECO:0007669"/>
    <property type="project" value="TreeGrafter"/>
</dbReference>
<dbReference type="InterPro" id="IPR014756">
    <property type="entry name" value="Ig_E-set"/>
</dbReference>
<dbReference type="AlphaFoldDB" id="A0A8D8UU16"/>
<dbReference type="EMBL" id="HBUF01347840">
    <property type="protein sequence ID" value="CAG6711138.1"/>
    <property type="molecule type" value="Transcribed_RNA"/>
</dbReference>
<dbReference type="InterPro" id="IPR037059">
    <property type="entry name" value="RHD_DNA_bind_dom_sf"/>
</dbReference>
<feature type="region of interest" description="Disordered" evidence="1">
    <location>
        <begin position="366"/>
        <end position="400"/>
    </location>
</feature>
<dbReference type="Gene3D" id="2.60.40.10">
    <property type="entry name" value="Immunoglobulins"/>
    <property type="match status" value="1"/>
</dbReference>
<dbReference type="EMBL" id="HBUF01347839">
    <property type="protein sequence ID" value="CAG6711136.1"/>
    <property type="molecule type" value="Transcribed_RNA"/>
</dbReference>
<feature type="region of interest" description="Disordered" evidence="1">
    <location>
        <begin position="417"/>
        <end position="454"/>
    </location>
</feature>
<feature type="compositionally biased region" description="Low complexity" evidence="1">
    <location>
        <begin position="417"/>
        <end position="437"/>
    </location>
</feature>
<feature type="compositionally biased region" description="Polar residues" evidence="1">
    <location>
        <begin position="442"/>
        <end position="454"/>
    </location>
</feature>
<sequence>MGTSTTPSVSPFEFERILKSLQYGPQQQQQEQSIGANPQELEGARRVDHHQIGVNPQALNGDAMVRGVDQLHIELNPPVGDASSRLPSVRFVNQPKSKIRFRYESEEHTAGAVFGRLERSYPTIEIVNYDGPCNVIVSCVTVDSELEGPNPIRLHPNPIVSKGRNNTCINGFYEEAIHGNRRCTLDKLGIQKFKNKSLSKAELDRREPGVDHSYARNIDLYVVKLRIQVQLPYNARREAPILTDLSEPIFESKKYPDLKIEHLSHSSASVDGGLEMIILCDKIDAKDKVQVRFYEEKNGQFVWDVFVNIRTEDIHRQVAIKFKTPPYRDRHITVQVPVKVQLVNIRESSEPRSFLMIPRQRQDIKRPRTSDYFHALENNRDPDGIRREPQPGPSGSKAGTASSHQVYYFVEYRQQASPAPQHSQQVSPASQHSQQVSLVPQYGQQASPASQHSQGTVIHLMVKQVSISLI</sequence>
<protein>
    <submittedName>
        <fullName evidence="3">Embryonic polarity protein dorsal</fullName>
    </submittedName>
</protein>
<dbReference type="PANTHER" id="PTHR24169:SF25">
    <property type="entry name" value="DORSAL-RELATED IMMUNITY FACTOR DIF-RELATED"/>
    <property type="match status" value="1"/>
</dbReference>
<evidence type="ECO:0000313" key="3">
    <source>
        <dbReference type="EMBL" id="CAG6711136.1"/>
    </source>
</evidence>
<evidence type="ECO:0000256" key="1">
    <source>
        <dbReference type="SAM" id="MobiDB-lite"/>
    </source>
</evidence>
<dbReference type="GO" id="GO:0034097">
    <property type="term" value="P:response to cytokine"/>
    <property type="evidence" value="ECO:0007669"/>
    <property type="project" value="TreeGrafter"/>
</dbReference>
<dbReference type="SUPFAM" id="SSF49417">
    <property type="entry name" value="p53-like transcription factors"/>
    <property type="match status" value="1"/>
</dbReference>
<dbReference type="InterPro" id="IPR008967">
    <property type="entry name" value="p53-like_TF_DNA-bd_sf"/>
</dbReference>
<dbReference type="Pfam" id="PF16179">
    <property type="entry name" value="RHD_dimer"/>
    <property type="match status" value="1"/>
</dbReference>
<dbReference type="GO" id="GO:0038061">
    <property type="term" value="P:non-canonical NF-kappaB signal transduction"/>
    <property type="evidence" value="ECO:0007669"/>
    <property type="project" value="TreeGrafter"/>
</dbReference>
<dbReference type="SMART" id="SM00429">
    <property type="entry name" value="IPT"/>
    <property type="match status" value="1"/>
</dbReference>
<reference evidence="3" key="1">
    <citation type="submission" date="2021-05" db="EMBL/GenBank/DDBJ databases">
        <authorList>
            <person name="Alioto T."/>
            <person name="Alioto T."/>
            <person name="Gomez Garrido J."/>
        </authorList>
    </citation>
    <scope>NUCLEOTIDE SEQUENCE</scope>
</reference>
<dbReference type="GO" id="GO:0007249">
    <property type="term" value="P:canonical NF-kappaB signal transduction"/>
    <property type="evidence" value="ECO:0007669"/>
    <property type="project" value="TreeGrafter"/>
</dbReference>
<dbReference type="PANTHER" id="PTHR24169">
    <property type="entry name" value="NUCLEAR FACTOR NF-KAPPA-B PROTEIN"/>
    <property type="match status" value="1"/>
</dbReference>
<dbReference type="InterPro" id="IPR013783">
    <property type="entry name" value="Ig-like_fold"/>
</dbReference>
<dbReference type="InterPro" id="IPR032397">
    <property type="entry name" value="RHD_dimer"/>
</dbReference>
<name>A0A8D8UU16_9HEMI</name>
<dbReference type="SUPFAM" id="SSF81296">
    <property type="entry name" value="E set domains"/>
    <property type="match status" value="1"/>
</dbReference>
<organism evidence="3">
    <name type="scientific">Cacopsylla melanoneura</name>
    <dbReference type="NCBI Taxonomy" id="428564"/>
    <lineage>
        <taxon>Eukaryota</taxon>
        <taxon>Metazoa</taxon>
        <taxon>Ecdysozoa</taxon>
        <taxon>Arthropoda</taxon>
        <taxon>Hexapoda</taxon>
        <taxon>Insecta</taxon>
        <taxon>Pterygota</taxon>
        <taxon>Neoptera</taxon>
        <taxon>Paraneoptera</taxon>
        <taxon>Hemiptera</taxon>
        <taxon>Sternorrhyncha</taxon>
        <taxon>Psylloidea</taxon>
        <taxon>Psyllidae</taxon>
        <taxon>Psyllinae</taxon>
        <taxon>Cacopsylla</taxon>
    </lineage>
</organism>
<dbReference type="GO" id="GO:0048731">
    <property type="term" value="P:system development"/>
    <property type="evidence" value="ECO:0007669"/>
    <property type="project" value="UniProtKB-ARBA"/>
</dbReference>
<feature type="domain" description="RHD" evidence="2">
    <location>
        <begin position="84"/>
        <end position="256"/>
    </location>
</feature>
<dbReference type="GO" id="GO:0005737">
    <property type="term" value="C:cytoplasm"/>
    <property type="evidence" value="ECO:0007669"/>
    <property type="project" value="InterPro"/>
</dbReference>
<dbReference type="GO" id="GO:0045087">
    <property type="term" value="P:innate immune response"/>
    <property type="evidence" value="ECO:0007669"/>
    <property type="project" value="TreeGrafter"/>
</dbReference>
<dbReference type="PRINTS" id="PR00057">
    <property type="entry name" value="NFKBTNSCPFCT"/>
</dbReference>
<dbReference type="GO" id="GO:0048468">
    <property type="term" value="P:cell development"/>
    <property type="evidence" value="ECO:0007669"/>
    <property type="project" value="UniProtKB-ARBA"/>
</dbReference>
<dbReference type="GO" id="GO:0033554">
    <property type="term" value="P:cellular response to stress"/>
    <property type="evidence" value="ECO:0007669"/>
    <property type="project" value="TreeGrafter"/>
</dbReference>
<dbReference type="InterPro" id="IPR002909">
    <property type="entry name" value="IPT_dom"/>
</dbReference>